<comment type="caution">
    <text evidence="1">The sequence shown here is derived from an EMBL/GenBank/DDBJ whole genome shotgun (WGS) entry which is preliminary data.</text>
</comment>
<proteinExistence type="predicted"/>
<accession>A0AAX6BH09</accession>
<reference evidence="1" key="1">
    <citation type="journal article" date="2024" name="Appl Microbiol">
        <title>Effect of kuratsuki Bacillus and Priestia on Taste of Sake.</title>
        <authorList>
            <person name="Kobayashi K."/>
            <person name="Nishida H."/>
        </authorList>
    </citation>
    <scope>NUCLEOTIDE SEQUENCE</scope>
    <source>
        <strain evidence="1">B-12</strain>
    </source>
</reference>
<evidence type="ECO:0000313" key="2">
    <source>
        <dbReference type="Proteomes" id="UP001165240"/>
    </source>
</evidence>
<dbReference type="Proteomes" id="UP001165240">
    <property type="component" value="Unassembled WGS sequence"/>
</dbReference>
<organism evidence="1 2">
    <name type="scientific">Priestia megaterium</name>
    <name type="common">Bacillus megaterium</name>
    <dbReference type="NCBI Taxonomy" id="1404"/>
    <lineage>
        <taxon>Bacteria</taxon>
        <taxon>Bacillati</taxon>
        <taxon>Bacillota</taxon>
        <taxon>Bacilli</taxon>
        <taxon>Bacillales</taxon>
        <taxon>Bacillaceae</taxon>
        <taxon>Priestia</taxon>
    </lineage>
</organism>
<gene>
    <name evidence="1" type="ORF">ShirakiTB12_15010</name>
</gene>
<sequence>MRPFVQMVNVPFLIPLKTNNKQKAEAEISLLLFVYFKKNYKNTNVCSIFVL</sequence>
<dbReference type="AlphaFoldDB" id="A0AAX6BH09"/>
<name>A0AAX6BH09_PRIMG</name>
<dbReference type="EMBL" id="BSYK01000001">
    <property type="protein sequence ID" value="GMG73033.1"/>
    <property type="molecule type" value="Genomic_DNA"/>
</dbReference>
<evidence type="ECO:0000313" key="1">
    <source>
        <dbReference type="EMBL" id="GMG73033.1"/>
    </source>
</evidence>
<protein>
    <submittedName>
        <fullName evidence="1">Uncharacterized protein</fullName>
    </submittedName>
</protein>